<dbReference type="AlphaFoldDB" id="A0A6B9FUD4"/>
<evidence type="ECO:0000313" key="3">
    <source>
        <dbReference type="Proteomes" id="UP000012488"/>
    </source>
</evidence>
<sequence length="182" mass="18644">MEHFRSTLATTAIAVFGLAVAAHSLHPSNRDVLTTPPRPVAAVVQPAAWTDPPARLAAPETTGAIRTDLRSVVPANPLPSAVPAPQQAAVMPPLASPLPAEMAGSSEPLRKAVVARRPKGNERAAHRSARLRHAALARTAAVDRTAAPAAPQAVQAAPAPAAASRIDPIGDILRGLGLGRDS</sequence>
<dbReference type="Proteomes" id="UP000012488">
    <property type="component" value="Chromosome"/>
</dbReference>
<evidence type="ECO:0000313" key="2">
    <source>
        <dbReference type="EMBL" id="QGY06240.1"/>
    </source>
</evidence>
<reference evidence="2 3" key="1">
    <citation type="journal article" date="2012" name="Genet. Mol. Biol.">
        <title>Analysis of 16S rRNA and mxaF genes revealing insights into Methylobacterium niche-specific plant association.</title>
        <authorList>
            <person name="Dourado M.N."/>
            <person name="Andreote F.D."/>
            <person name="Dini-Andreote F."/>
            <person name="Conti R."/>
            <person name="Araujo J.M."/>
            <person name="Araujo W.L."/>
        </authorList>
    </citation>
    <scope>NUCLEOTIDE SEQUENCE [LARGE SCALE GENOMIC DNA]</scope>
    <source>
        <strain evidence="2 3">SR1.6/6</strain>
    </source>
</reference>
<dbReference type="EMBL" id="CP043538">
    <property type="protein sequence ID" value="QGY06240.1"/>
    <property type="molecule type" value="Genomic_DNA"/>
</dbReference>
<dbReference type="KEGG" id="mmes:MMSR116_18470"/>
<accession>A0A6B9FUD4</accession>
<feature type="chain" id="PRO_5025366502" description="Extensin" evidence="1">
    <location>
        <begin position="22"/>
        <end position="182"/>
    </location>
</feature>
<evidence type="ECO:0008006" key="4">
    <source>
        <dbReference type="Google" id="ProtNLM"/>
    </source>
</evidence>
<name>A0A6B9FUD4_9HYPH</name>
<dbReference type="OrthoDB" id="8005984at2"/>
<proteinExistence type="predicted"/>
<reference evidence="2 3" key="2">
    <citation type="journal article" date="2013" name="Genome Announc.">
        <title>Draft Genome Sequence of Methylobacterium mesophilicum Strain SR1.6/6, Isolated from Citrus sinensis.</title>
        <authorList>
            <person name="Marinho Almeida D."/>
            <person name="Dini-Andreote F."/>
            <person name="Camargo Neves A.A."/>
            <person name="Juca Ramos R.T."/>
            <person name="Andreote F.D."/>
            <person name="Carneiro A.R."/>
            <person name="Oliveira de Souza Lima A."/>
            <person name="Caracciolo Gomes de Sa P.H."/>
            <person name="Ribeiro Barbosa M.S."/>
            <person name="Araujo W.L."/>
            <person name="Silva A."/>
        </authorList>
    </citation>
    <scope>NUCLEOTIDE SEQUENCE [LARGE SCALE GENOMIC DNA]</scope>
    <source>
        <strain evidence="2 3">SR1.6/6</strain>
    </source>
</reference>
<protein>
    <recommendedName>
        <fullName evidence="4">Extensin</fullName>
    </recommendedName>
</protein>
<feature type="signal peptide" evidence="1">
    <location>
        <begin position="1"/>
        <end position="21"/>
    </location>
</feature>
<organism evidence="2 3">
    <name type="scientific">Methylobacterium mesophilicum SR1.6/6</name>
    <dbReference type="NCBI Taxonomy" id="908290"/>
    <lineage>
        <taxon>Bacteria</taxon>
        <taxon>Pseudomonadati</taxon>
        <taxon>Pseudomonadota</taxon>
        <taxon>Alphaproteobacteria</taxon>
        <taxon>Hyphomicrobiales</taxon>
        <taxon>Methylobacteriaceae</taxon>
        <taxon>Methylobacterium</taxon>
    </lineage>
</organism>
<gene>
    <name evidence="2" type="ORF">MMSR116_18470</name>
</gene>
<evidence type="ECO:0000256" key="1">
    <source>
        <dbReference type="SAM" id="SignalP"/>
    </source>
</evidence>
<keyword evidence="1" id="KW-0732">Signal</keyword>